<evidence type="ECO:0000259" key="6">
    <source>
        <dbReference type="Pfam" id="PF04932"/>
    </source>
</evidence>
<feature type="transmembrane region" description="Helical" evidence="5">
    <location>
        <begin position="53"/>
        <end position="70"/>
    </location>
</feature>
<feature type="transmembrane region" description="Helical" evidence="5">
    <location>
        <begin position="77"/>
        <end position="93"/>
    </location>
</feature>
<accession>A0A1U7IKW0</accession>
<dbReference type="InterPro" id="IPR007016">
    <property type="entry name" value="O-antigen_ligase-rel_domated"/>
</dbReference>
<feature type="transmembrane region" description="Helical" evidence="5">
    <location>
        <begin position="129"/>
        <end position="150"/>
    </location>
</feature>
<proteinExistence type="predicted"/>
<gene>
    <name evidence="7" type="ORF">NIES2119_12170</name>
</gene>
<dbReference type="STRING" id="454136.NIES2119_12170"/>
<dbReference type="EMBL" id="MRCE01000010">
    <property type="protein sequence ID" value="OKH37894.1"/>
    <property type="molecule type" value="Genomic_DNA"/>
</dbReference>
<feature type="transmembrane region" description="Helical" evidence="5">
    <location>
        <begin position="368"/>
        <end position="396"/>
    </location>
</feature>
<comment type="caution">
    <text evidence="7">The sequence shown here is derived from an EMBL/GenBank/DDBJ whole genome shotgun (WGS) entry which is preliminary data.</text>
</comment>
<organism evidence="7 8">
    <name type="scientific">[Phormidium ambiguum] IAM M-71</name>
    <dbReference type="NCBI Taxonomy" id="454136"/>
    <lineage>
        <taxon>Bacteria</taxon>
        <taxon>Bacillati</taxon>
        <taxon>Cyanobacteriota</taxon>
        <taxon>Cyanophyceae</taxon>
        <taxon>Oscillatoriophycideae</taxon>
        <taxon>Aerosakkonematales</taxon>
        <taxon>Aerosakkonemataceae</taxon>
        <taxon>Floridanema</taxon>
    </lineage>
</organism>
<sequence>MNPKVEKALAILGLLVFSGVIAMASYGRGSDGAGGAEGGGSVFSKISQLLRYGYYAYTIFMLTVRLKTVIRPALRDVLIWGLMAIIVSSFLWSDFASVSLKNGRLTLLTTLFGLYLASRYTLKEQLEILALTFGISTVFTFLYTGGLPMYGIEQGTHKGAWRGPLLHKNHLARFAAIATVPLLFAAMKAKRRRFLVWFVFVLSAIIVILTTSKTGLLVFLTLMLLVPMCRTLQSTHSVIVPILILLVLAGSSTVMWLINNWAPFLHSLGKDVTLTGRTYIWEFVIDKIKERPWLGYGYEAFWLPGGEGENVKFYIMLSLTQAHNGYLDVAVHLGLIGFALWFGSLVICLIRGLIWVRAGGDLEDTWPIIYVIFLLLYNQTESTIVETNSFFWLLYVMASFSMKRMRLVIPGAWDVPTEDKDLKDQELVEKSSPN</sequence>
<feature type="transmembrane region" description="Helical" evidence="5">
    <location>
        <begin position="105"/>
        <end position="122"/>
    </location>
</feature>
<keyword evidence="2 5" id="KW-0812">Transmembrane</keyword>
<dbReference type="Pfam" id="PF04932">
    <property type="entry name" value="Wzy_C"/>
    <property type="match status" value="1"/>
</dbReference>
<dbReference type="Proteomes" id="UP000185860">
    <property type="component" value="Unassembled WGS sequence"/>
</dbReference>
<evidence type="ECO:0000256" key="4">
    <source>
        <dbReference type="ARBA" id="ARBA00023136"/>
    </source>
</evidence>
<evidence type="ECO:0000256" key="5">
    <source>
        <dbReference type="SAM" id="Phobius"/>
    </source>
</evidence>
<feature type="transmembrane region" description="Helical" evidence="5">
    <location>
        <begin position="170"/>
        <end position="187"/>
    </location>
</feature>
<dbReference type="AlphaFoldDB" id="A0A1U7IKW0"/>
<evidence type="ECO:0000313" key="7">
    <source>
        <dbReference type="EMBL" id="OKH37894.1"/>
    </source>
</evidence>
<reference evidence="7 8" key="1">
    <citation type="submission" date="2016-11" db="EMBL/GenBank/DDBJ databases">
        <title>Draft Genome Sequences of Nine Cyanobacterial Strains from Diverse Habitats.</title>
        <authorList>
            <person name="Zhu T."/>
            <person name="Hou S."/>
            <person name="Lu X."/>
            <person name="Hess W.R."/>
        </authorList>
    </citation>
    <scope>NUCLEOTIDE SEQUENCE [LARGE SCALE GENOMIC DNA]</scope>
    <source>
        <strain evidence="7 8">IAM M-71</strain>
    </source>
</reference>
<protein>
    <recommendedName>
        <fullName evidence="6">O-antigen ligase-related domain-containing protein</fullName>
    </recommendedName>
</protein>
<comment type="subcellular location">
    <subcellularLocation>
        <location evidence="1">Membrane</location>
        <topology evidence="1">Multi-pass membrane protein</topology>
    </subcellularLocation>
</comment>
<evidence type="ECO:0000256" key="2">
    <source>
        <dbReference type="ARBA" id="ARBA00022692"/>
    </source>
</evidence>
<feature type="transmembrane region" description="Helical" evidence="5">
    <location>
        <begin position="194"/>
        <end position="226"/>
    </location>
</feature>
<evidence type="ECO:0000313" key="8">
    <source>
        <dbReference type="Proteomes" id="UP000185860"/>
    </source>
</evidence>
<dbReference type="InterPro" id="IPR051533">
    <property type="entry name" value="WaaL-like"/>
</dbReference>
<evidence type="ECO:0000256" key="1">
    <source>
        <dbReference type="ARBA" id="ARBA00004141"/>
    </source>
</evidence>
<dbReference type="GO" id="GO:0016020">
    <property type="term" value="C:membrane"/>
    <property type="evidence" value="ECO:0007669"/>
    <property type="project" value="UniProtKB-SubCell"/>
</dbReference>
<evidence type="ECO:0000256" key="3">
    <source>
        <dbReference type="ARBA" id="ARBA00022989"/>
    </source>
</evidence>
<feature type="domain" description="O-antigen ligase-related" evidence="6">
    <location>
        <begin position="198"/>
        <end position="342"/>
    </location>
</feature>
<dbReference type="PANTHER" id="PTHR37422:SF17">
    <property type="entry name" value="O-ANTIGEN LIGASE"/>
    <property type="match status" value="1"/>
</dbReference>
<feature type="transmembrane region" description="Helical" evidence="5">
    <location>
        <begin position="238"/>
        <end position="258"/>
    </location>
</feature>
<keyword evidence="4 5" id="KW-0472">Membrane</keyword>
<keyword evidence="3 5" id="KW-1133">Transmembrane helix</keyword>
<name>A0A1U7IKW0_9CYAN</name>
<dbReference type="PANTHER" id="PTHR37422">
    <property type="entry name" value="TEICHURONIC ACID BIOSYNTHESIS PROTEIN TUAE"/>
    <property type="match status" value="1"/>
</dbReference>
<feature type="transmembrane region" description="Helical" evidence="5">
    <location>
        <begin position="333"/>
        <end position="356"/>
    </location>
</feature>